<dbReference type="InterPro" id="IPR051044">
    <property type="entry name" value="MAG_DAG_Lipase"/>
</dbReference>
<dbReference type="PANTHER" id="PTHR11614">
    <property type="entry name" value="PHOSPHOLIPASE-RELATED"/>
    <property type="match status" value="1"/>
</dbReference>
<protein>
    <submittedName>
        <fullName evidence="2">Phospholipase</fullName>
    </submittedName>
</protein>
<dbReference type="InterPro" id="IPR022742">
    <property type="entry name" value="Hydrolase_4"/>
</dbReference>
<dbReference type="STRING" id="1793963.AXI58_06745"/>
<evidence type="ECO:0000313" key="2">
    <source>
        <dbReference type="EMBL" id="KXZ23206.1"/>
    </source>
</evidence>
<dbReference type="EMBL" id="LSBA01000002">
    <property type="protein sequence ID" value="KXZ23206.1"/>
    <property type="molecule type" value="Genomic_DNA"/>
</dbReference>
<sequence length="259" mass="29435">MWTWKADSPVGTIVIIHGASEYHGRYKWLIEMWRSSGYNVVIGDLPGQGTSTRARGHIRSFQEYIDEVDIWIDQARTLEAPVFLLGHSMGGLIAIEWFKQQRNPRITALILSSPCLGLQIKVNKVLDFASKGLNVLAPSLRVDSGLSPDMATRNAEMVEADVNDSLYVTKVSVRWYRELLKTIDAAMVPTDAFLKVPLLLMQGGDDKIVDKIKVRKWFSSVASHNKSYREWEGLYHEIFNEPERDDVFKAAKAFTDQYI</sequence>
<dbReference type="Pfam" id="PF12146">
    <property type="entry name" value="Hydrolase_4"/>
    <property type="match status" value="1"/>
</dbReference>
<dbReference type="SUPFAM" id="SSF53474">
    <property type="entry name" value="alpha/beta-Hydrolases"/>
    <property type="match status" value="1"/>
</dbReference>
<accession>A0A150FE79</accession>
<dbReference type="PRINTS" id="PR00111">
    <property type="entry name" value="ABHYDROLASE"/>
</dbReference>
<dbReference type="InterPro" id="IPR029058">
    <property type="entry name" value="AB_hydrolase_fold"/>
</dbReference>
<dbReference type="Gene3D" id="3.40.50.1820">
    <property type="entry name" value="alpha/beta hydrolase"/>
    <property type="match status" value="1"/>
</dbReference>
<organism evidence="2 3">
    <name type="scientific">Bacillus nakamurai</name>
    <dbReference type="NCBI Taxonomy" id="1793963"/>
    <lineage>
        <taxon>Bacteria</taxon>
        <taxon>Bacillati</taxon>
        <taxon>Bacillota</taxon>
        <taxon>Bacilli</taxon>
        <taxon>Bacillales</taxon>
        <taxon>Bacillaceae</taxon>
        <taxon>Bacillus</taxon>
    </lineage>
</organism>
<feature type="domain" description="Serine aminopeptidase S33" evidence="1">
    <location>
        <begin position="8"/>
        <end position="243"/>
    </location>
</feature>
<keyword evidence="3" id="KW-1185">Reference proteome</keyword>
<dbReference type="AlphaFoldDB" id="A0A150FE79"/>
<dbReference type="Proteomes" id="UP000075430">
    <property type="component" value="Unassembled WGS sequence"/>
</dbReference>
<reference evidence="3" key="1">
    <citation type="submission" date="2016-02" db="EMBL/GenBank/DDBJ databases">
        <authorList>
            <person name="Dunlap C."/>
        </authorList>
    </citation>
    <scope>NUCLEOTIDE SEQUENCE [LARGE SCALE GENOMIC DNA]</scope>
    <source>
        <strain evidence="3">NRRL B-41092</strain>
    </source>
</reference>
<dbReference type="OrthoDB" id="9806902at2"/>
<name>A0A150FE79_9BACI</name>
<dbReference type="RefSeq" id="WP_061520072.1">
    <property type="nucleotide sequence ID" value="NZ_JARLZY010000013.1"/>
</dbReference>
<dbReference type="FunFam" id="3.40.50.1820:FF:000154">
    <property type="entry name" value="Alpha/beta hydrolase"/>
    <property type="match status" value="1"/>
</dbReference>
<evidence type="ECO:0000313" key="3">
    <source>
        <dbReference type="Proteomes" id="UP000075430"/>
    </source>
</evidence>
<gene>
    <name evidence="2" type="ORF">AXI58_06745</name>
</gene>
<evidence type="ECO:0000259" key="1">
    <source>
        <dbReference type="Pfam" id="PF12146"/>
    </source>
</evidence>
<comment type="caution">
    <text evidence="2">The sequence shown here is derived from an EMBL/GenBank/DDBJ whole genome shotgun (WGS) entry which is preliminary data.</text>
</comment>
<proteinExistence type="predicted"/>
<dbReference type="InterPro" id="IPR000073">
    <property type="entry name" value="AB_hydrolase_1"/>
</dbReference>